<protein>
    <submittedName>
        <fullName evidence="2">Uncharacterized protein</fullName>
    </submittedName>
</protein>
<comment type="caution">
    <text evidence="2">The sequence shown here is derived from an EMBL/GenBank/DDBJ whole genome shotgun (WGS) entry which is preliminary data.</text>
</comment>
<reference evidence="2 3" key="1">
    <citation type="submission" date="2021-06" db="EMBL/GenBank/DDBJ databases">
        <title>Caerostris extrusa draft genome.</title>
        <authorList>
            <person name="Kono N."/>
            <person name="Arakawa K."/>
        </authorList>
    </citation>
    <scope>NUCLEOTIDE SEQUENCE [LARGE SCALE GENOMIC DNA]</scope>
</reference>
<evidence type="ECO:0000256" key="1">
    <source>
        <dbReference type="SAM" id="MobiDB-lite"/>
    </source>
</evidence>
<accession>A0AAV4WTF0</accession>
<evidence type="ECO:0000313" key="3">
    <source>
        <dbReference type="Proteomes" id="UP001054945"/>
    </source>
</evidence>
<dbReference type="AlphaFoldDB" id="A0AAV4WTF0"/>
<dbReference type="Proteomes" id="UP001054945">
    <property type="component" value="Unassembled WGS sequence"/>
</dbReference>
<gene>
    <name evidence="2" type="ORF">CEXT_89991</name>
</gene>
<dbReference type="EMBL" id="BPLR01016626">
    <property type="protein sequence ID" value="GIY85216.1"/>
    <property type="molecule type" value="Genomic_DNA"/>
</dbReference>
<keyword evidence="3" id="KW-1185">Reference proteome</keyword>
<feature type="region of interest" description="Disordered" evidence="1">
    <location>
        <begin position="155"/>
        <end position="176"/>
    </location>
</feature>
<organism evidence="2 3">
    <name type="scientific">Caerostris extrusa</name>
    <name type="common">Bark spider</name>
    <name type="synonym">Caerostris bankana</name>
    <dbReference type="NCBI Taxonomy" id="172846"/>
    <lineage>
        <taxon>Eukaryota</taxon>
        <taxon>Metazoa</taxon>
        <taxon>Ecdysozoa</taxon>
        <taxon>Arthropoda</taxon>
        <taxon>Chelicerata</taxon>
        <taxon>Arachnida</taxon>
        <taxon>Araneae</taxon>
        <taxon>Araneomorphae</taxon>
        <taxon>Entelegynae</taxon>
        <taxon>Araneoidea</taxon>
        <taxon>Araneidae</taxon>
        <taxon>Caerostris</taxon>
    </lineage>
</organism>
<proteinExistence type="predicted"/>
<name>A0AAV4WTF0_CAEEX</name>
<sequence length="176" mass="20415">MLKELLVECFDDFRKNSENLTLAVIRMNNLYKLILLYIPSSSELNFMSAHAANRDEDHSHVVWGGLQLPMHRIEGTEKTRWQHVQVFSKEVTRALFLQMKSKGTRVDTRFGVRNQISTTRKRKLLSCEGTSSSETAFEWPIVFLKINKRAEPQGQLHCGLERTPPLDRGRRGNVRF</sequence>
<evidence type="ECO:0000313" key="2">
    <source>
        <dbReference type="EMBL" id="GIY85216.1"/>
    </source>
</evidence>